<dbReference type="InParanoid" id="F4S8J4"/>
<gene>
    <name evidence="2" type="ORF">MELLADRAFT_113026</name>
</gene>
<reference evidence="3" key="1">
    <citation type="journal article" date="2011" name="Proc. Natl. Acad. Sci. U.S.A.">
        <title>Obligate biotrophy features unraveled by the genomic analysis of rust fungi.</title>
        <authorList>
            <person name="Duplessis S."/>
            <person name="Cuomo C.A."/>
            <person name="Lin Y.-C."/>
            <person name="Aerts A."/>
            <person name="Tisserant E."/>
            <person name="Veneault-Fourrey C."/>
            <person name="Joly D.L."/>
            <person name="Hacquard S."/>
            <person name="Amselem J."/>
            <person name="Cantarel B.L."/>
            <person name="Chiu R."/>
            <person name="Coutinho P.M."/>
            <person name="Feau N."/>
            <person name="Field M."/>
            <person name="Frey P."/>
            <person name="Gelhaye E."/>
            <person name="Goldberg J."/>
            <person name="Grabherr M.G."/>
            <person name="Kodira C.D."/>
            <person name="Kohler A."/>
            <person name="Kuees U."/>
            <person name="Lindquist E.A."/>
            <person name="Lucas S.M."/>
            <person name="Mago R."/>
            <person name="Mauceli E."/>
            <person name="Morin E."/>
            <person name="Murat C."/>
            <person name="Pangilinan J.L."/>
            <person name="Park R."/>
            <person name="Pearson M."/>
            <person name="Quesneville H."/>
            <person name="Rouhier N."/>
            <person name="Sakthikumar S."/>
            <person name="Salamov A.A."/>
            <person name="Schmutz J."/>
            <person name="Selles B."/>
            <person name="Shapiro H."/>
            <person name="Tanguay P."/>
            <person name="Tuskan G.A."/>
            <person name="Henrissat B."/>
            <person name="Van de Peer Y."/>
            <person name="Rouze P."/>
            <person name="Ellis J.G."/>
            <person name="Dodds P.N."/>
            <person name="Schein J.E."/>
            <person name="Zhong S."/>
            <person name="Hamelin R.C."/>
            <person name="Grigoriev I.V."/>
            <person name="Szabo L.J."/>
            <person name="Martin F."/>
        </authorList>
    </citation>
    <scope>NUCLEOTIDE SEQUENCE [LARGE SCALE GENOMIC DNA]</scope>
    <source>
        <strain evidence="3">98AG31 / pathotype 3-4-7</strain>
    </source>
</reference>
<dbReference type="HOGENOM" id="CLU_1069903_0_0_1"/>
<keyword evidence="1" id="KW-0175">Coiled coil</keyword>
<dbReference type="EMBL" id="GL883165">
    <property type="protein sequence ID" value="EGF98999.1"/>
    <property type="molecule type" value="Genomic_DNA"/>
</dbReference>
<protein>
    <submittedName>
        <fullName evidence="2">Uncharacterized protein</fullName>
    </submittedName>
</protein>
<evidence type="ECO:0000256" key="1">
    <source>
        <dbReference type="SAM" id="Coils"/>
    </source>
</evidence>
<organism evidence="3">
    <name type="scientific">Melampsora larici-populina (strain 98AG31 / pathotype 3-4-7)</name>
    <name type="common">Poplar leaf rust fungus</name>
    <dbReference type="NCBI Taxonomy" id="747676"/>
    <lineage>
        <taxon>Eukaryota</taxon>
        <taxon>Fungi</taxon>
        <taxon>Dikarya</taxon>
        <taxon>Basidiomycota</taxon>
        <taxon>Pucciniomycotina</taxon>
        <taxon>Pucciniomycetes</taxon>
        <taxon>Pucciniales</taxon>
        <taxon>Melampsoraceae</taxon>
        <taxon>Melampsora</taxon>
    </lineage>
</organism>
<keyword evidence="3" id="KW-1185">Reference proteome</keyword>
<dbReference type="KEGG" id="mlr:MELLADRAFT_113026"/>
<dbReference type="GeneID" id="18924858"/>
<dbReference type="VEuPathDB" id="FungiDB:MELLADRAFT_113026"/>
<evidence type="ECO:0000313" key="3">
    <source>
        <dbReference type="Proteomes" id="UP000001072"/>
    </source>
</evidence>
<name>F4S8J4_MELLP</name>
<sequence>MIRRMKEMKKLFLDSQTRLNELCMDPTYTIDYFKAQWDRQRECQLQVIDNKSIQALTERLAHLVELEEQLKESHLELKTLRRKRHRQTQAERHSVTTLPETMVVLEEEIDSVIEELGGDKFRNIPGATSRVGNHLIRVRVAKSKLYEAKVGVLEEIKQSNQRADHALDRDVNRWMMDLVLSITSARREDHLVESRQVLEALLCNLSRSHCHLWMSWNQGLLNVLSGTSEYTNLPIEEETGFREKWNTIIENSKDIWARITKEPVMRAEGNDLLGDGEDDDIDNQLDDMYNDAFQVDNMFGN</sequence>
<dbReference type="Proteomes" id="UP000001072">
    <property type="component" value="Unassembled WGS sequence"/>
</dbReference>
<feature type="coiled-coil region" evidence="1">
    <location>
        <begin position="53"/>
        <end position="83"/>
    </location>
</feature>
<dbReference type="AlphaFoldDB" id="F4S8J4"/>
<dbReference type="RefSeq" id="XP_007417709.1">
    <property type="nucleotide sequence ID" value="XM_007417647.1"/>
</dbReference>
<proteinExistence type="predicted"/>
<evidence type="ECO:0000313" key="2">
    <source>
        <dbReference type="EMBL" id="EGF98999.1"/>
    </source>
</evidence>
<accession>F4S8J4</accession>